<reference evidence="1 2" key="1">
    <citation type="journal article" date="2018" name="Front. Plant Sci.">
        <title>Red Clover (Trifolium pratense) and Zigzag Clover (T. medium) - A Picture of Genomic Similarities and Differences.</title>
        <authorList>
            <person name="Dluhosova J."/>
            <person name="Istvanek J."/>
            <person name="Nedelnik J."/>
            <person name="Repkova J."/>
        </authorList>
    </citation>
    <scope>NUCLEOTIDE SEQUENCE [LARGE SCALE GENOMIC DNA]</scope>
    <source>
        <strain evidence="2">cv. 10/8</strain>
        <tissue evidence="1">Leaf</tissue>
    </source>
</reference>
<protein>
    <submittedName>
        <fullName evidence="1">Uncharacterized protein</fullName>
    </submittedName>
</protein>
<proteinExistence type="predicted"/>
<organism evidence="1 2">
    <name type="scientific">Trifolium medium</name>
    <dbReference type="NCBI Taxonomy" id="97028"/>
    <lineage>
        <taxon>Eukaryota</taxon>
        <taxon>Viridiplantae</taxon>
        <taxon>Streptophyta</taxon>
        <taxon>Embryophyta</taxon>
        <taxon>Tracheophyta</taxon>
        <taxon>Spermatophyta</taxon>
        <taxon>Magnoliopsida</taxon>
        <taxon>eudicotyledons</taxon>
        <taxon>Gunneridae</taxon>
        <taxon>Pentapetalae</taxon>
        <taxon>rosids</taxon>
        <taxon>fabids</taxon>
        <taxon>Fabales</taxon>
        <taxon>Fabaceae</taxon>
        <taxon>Papilionoideae</taxon>
        <taxon>50 kb inversion clade</taxon>
        <taxon>NPAAA clade</taxon>
        <taxon>Hologalegina</taxon>
        <taxon>IRL clade</taxon>
        <taxon>Trifolieae</taxon>
        <taxon>Trifolium</taxon>
    </lineage>
</organism>
<accession>A0A392NSW0</accession>
<name>A0A392NSW0_9FABA</name>
<dbReference type="EMBL" id="LXQA010050755">
    <property type="protein sequence ID" value="MCI02958.1"/>
    <property type="molecule type" value="Genomic_DNA"/>
</dbReference>
<evidence type="ECO:0000313" key="2">
    <source>
        <dbReference type="Proteomes" id="UP000265520"/>
    </source>
</evidence>
<feature type="non-terminal residue" evidence="1">
    <location>
        <position position="34"/>
    </location>
</feature>
<sequence length="34" mass="3821">MGLKEKRVFAGLMKKVEVFLLKRESGNLVDITVA</sequence>
<comment type="caution">
    <text evidence="1">The sequence shown here is derived from an EMBL/GenBank/DDBJ whole genome shotgun (WGS) entry which is preliminary data.</text>
</comment>
<keyword evidence="2" id="KW-1185">Reference proteome</keyword>
<dbReference type="AlphaFoldDB" id="A0A392NSW0"/>
<dbReference type="Proteomes" id="UP000265520">
    <property type="component" value="Unassembled WGS sequence"/>
</dbReference>
<evidence type="ECO:0000313" key="1">
    <source>
        <dbReference type="EMBL" id="MCI02958.1"/>
    </source>
</evidence>